<protein>
    <submittedName>
        <fullName evidence="1">Odorant Binding Protein 21</fullName>
    </submittedName>
</protein>
<dbReference type="AlphaFoldDB" id="A0A2K8GKN1"/>
<evidence type="ECO:0000313" key="1">
    <source>
        <dbReference type="EMBL" id="ARO70180.1"/>
    </source>
</evidence>
<organism evidence="1">
    <name type="scientific">Dendrolimus punctatus</name>
    <name type="common">masson pine moth</name>
    <dbReference type="NCBI Taxonomy" id="238572"/>
    <lineage>
        <taxon>Eukaryota</taxon>
        <taxon>Metazoa</taxon>
        <taxon>Ecdysozoa</taxon>
        <taxon>Arthropoda</taxon>
        <taxon>Hexapoda</taxon>
        <taxon>Insecta</taxon>
        <taxon>Pterygota</taxon>
        <taxon>Neoptera</taxon>
        <taxon>Endopterygota</taxon>
        <taxon>Lepidoptera</taxon>
        <taxon>Glossata</taxon>
        <taxon>Ditrysia</taxon>
        <taxon>Bombycoidea</taxon>
        <taxon>Lasiocampidae</taxon>
        <taxon>Dendrolimus</taxon>
    </lineage>
</organism>
<reference evidence="1" key="2">
    <citation type="journal article" date="2017" name="Front. Physiol.">
        <title>Identification and Expression Profiling of Chemosensory Genes in Dendrolimus punctatus Walker.</title>
        <authorList>
            <person name="Zhang S.F."/>
            <person name="Liu H.H."/>
            <person name="Kong X.B."/>
            <person name="Wang H.B."/>
            <person name="Liu F."/>
            <person name="Zhang Z."/>
        </authorList>
    </citation>
    <scope>NUCLEOTIDE SEQUENCE</scope>
</reference>
<reference evidence="1" key="1">
    <citation type="submission" date="2016-07" db="EMBL/GenBank/DDBJ databases">
        <authorList>
            <person name="Wan K."/>
            <person name="Booth B."/>
            <person name="Spirohn K."/>
            <person name="Hao T."/>
            <person name="Hu Y."/>
            <person name="Calderwood M."/>
            <person name="Hill D."/>
            <person name="Mohr S."/>
            <person name="Vidal M."/>
            <person name="Celniker S."/>
            <person name="Perrimon N."/>
        </authorList>
    </citation>
    <scope>NUCLEOTIDE SEQUENCE</scope>
</reference>
<gene>
    <name evidence="1" type="primary">OBP21</name>
</gene>
<name>A0A2K8GKN1_9NEOP</name>
<dbReference type="Gene3D" id="1.10.238.20">
    <property type="entry name" value="Pheromone/general odorant binding protein domain"/>
    <property type="match status" value="1"/>
</dbReference>
<dbReference type="GO" id="GO:0005549">
    <property type="term" value="F:odorant binding"/>
    <property type="evidence" value="ECO:0007669"/>
    <property type="project" value="InterPro"/>
</dbReference>
<dbReference type="CDD" id="cd23992">
    <property type="entry name" value="PBP_GOBP"/>
    <property type="match status" value="1"/>
</dbReference>
<dbReference type="Pfam" id="PF01395">
    <property type="entry name" value="PBP_GOBP"/>
    <property type="match status" value="1"/>
</dbReference>
<accession>A0A2K8GKN1</accession>
<dbReference type="SUPFAM" id="SSF47565">
    <property type="entry name" value="Insect pheromone/odorant-binding proteins"/>
    <property type="match status" value="1"/>
</dbReference>
<sequence>MDVPMYPEVTFRVEVYRKVYQAMFKCMNETGVRPEDIQLIRDGTYDEGPAFKKFIYCNYVTSGYATEDGEMKIDDIANEFPPEYNMITILKNCVTTDSDPVEKLFNSFKCYQKTSTVRMGF</sequence>
<dbReference type="InterPro" id="IPR006170">
    <property type="entry name" value="PBP/GOBP"/>
</dbReference>
<dbReference type="InterPro" id="IPR036728">
    <property type="entry name" value="PBP_GOBP_sf"/>
</dbReference>
<dbReference type="SMART" id="SM00708">
    <property type="entry name" value="PhBP"/>
    <property type="match status" value="1"/>
</dbReference>
<dbReference type="EMBL" id="KX585287">
    <property type="protein sequence ID" value="ARO70180.1"/>
    <property type="molecule type" value="mRNA"/>
</dbReference>
<proteinExistence type="evidence at transcript level"/>